<dbReference type="GeneTree" id="ENSGT00940000166234"/>
<evidence type="ECO:0000256" key="2">
    <source>
        <dbReference type="SAM" id="MobiDB-lite"/>
    </source>
</evidence>
<feature type="region of interest" description="Disordered" evidence="2">
    <location>
        <begin position="237"/>
        <end position="257"/>
    </location>
</feature>
<dbReference type="AlphaFoldDB" id="A0A9L0TNQ5"/>
<keyword evidence="4" id="KW-1185">Reference proteome</keyword>
<dbReference type="Proteomes" id="UP000002281">
    <property type="component" value="Chromosome 19"/>
</dbReference>
<dbReference type="Ensembl" id="ENSECAT00000085032.1">
    <property type="protein sequence ID" value="ENSECAP00000087987.1"/>
    <property type="gene ID" value="ENSECAG00000045693.1"/>
</dbReference>
<name>A0A9L0TNQ5_HORSE</name>
<feature type="region of interest" description="Disordered" evidence="2">
    <location>
        <begin position="1"/>
        <end position="62"/>
    </location>
</feature>
<proteinExistence type="predicted"/>
<dbReference type="PANTHER" id="PTHR34313">
    <property type="entry name" value="ENDOGENOUS RETROVIRUS GROUP K MEMBER 113 ENV POLYPROTEIN-RELATED"/>
    <property type="match status" value="1"/>
</dbReference>
<feature type="compositionally biased region" description="Polar residues" evidence="2">
    <location>
        <begin position="246"/>
        <end position="257"/>
    </location>
</feature>
<evidence type="ECO:0000256" key="1">
    <source>
        <dbReference type="ARBA" id="ARBA00004328"/>
    </source>
</evidence>
<evidence type="ECO:0008006" key="5">
    <source>
        <dbReference type="Google" id="ProtNLM"/>
    </source>
</evidence>
<feature type="compositionally biased region" description="Basic and acidic residues" evidence="2">
    <location>
        <begin position="13"/>
        <end position="28"/>
    </location>
</feature>
<reference evidence="3 4" key="1">
    <citation type="journal article" date="2009" name="Science">
        <title>Genome sequence, comparative analysis, and population genetics of the domestic horse.</title>
        <authorList>
            <consortium name="Broad Institute Genome Sequencing Platform"/>
            <consortium name="Broad Institute Whole Genome Assembly Team"/>
            <person name="Wade C.M."/>
            <person name="Giulotto E."/>
            <person name="Sigurdsson S."/>
            <person name="Zoli M."/>
            <person name="Gnerre S."/>
            <person name="Imsland F."/>
            <person name="Lear T.L."/>
            <person name="Adelson D.L."/>
            <person name="Bailey E."/>
            <person name="Bellone R.R."/>
            <person name="Bloecker H."/>
            <person name="Distl O."/>
            <person name="Edgar R.C."/>
            <person name="Garber M."/>
            <person name="Leeb T."/>
            <person name="Mauceli E."/>
            <person name="MacLeod J.N."/>
            <person name="Penedo M.C.T."/>
            <person name="Raison J.M."/>
            <person name="Sharpe T."/>
            <person name="Vogel J."/>
            <person name="Andersson L."/>
            <person name="Antczak D.F."/>
            <person name="Biagi T."/>
            <person name="Binns M.M."/>
            <person name="Chowdhary B.P."/>
            <person name="Coleman S.J."/>
            <person name="Della Valle G."/>
            <person name="Fryc S."/>
            <person name="Guerin G."/>
            <person name="Hasegawa T."/>
            <person name="Hill E.W."/>
            <person name="Jurka J."/>
            <person name="Kiialainen A."/>
            <person name="Lindgren G."/>
            <person name="Liu J."/>
            <person name="Magnani E."/>
            <person name="Mickelson J.R."/>
            <person name="Murray J."/>
            <person name="Nergadze S.G."/>
            <person name="Onofrio R."/>
            <person name="Pedroni S."/>
            <person name="Piras M.F."/>
            <person name="Raudsepp T."/>
            <person name="Rocchi M."/>
            <person name="Roeed K.H."/>
            <person name="Ryder O.A."/>
            <person name="Searle S."/>
            <person name="Skow L."/>
            <person name="Swinburne J.E."/>
            <person name="Syvaenen A.C."/>
            <person name="Tozaki T."/>
            <person name="Valberg S.J."/>
            <person name="Vaudin M."/>
            <person name="White J.R."/>
            <person name="Zody M.C."/>
            <person name="Lander E.S."/>
            <person name="Lindblad-Toh K."/>
        </authorList>
    </citation>
    <scope>NUCLEOTIDE SEQUENCE [LARGE SCALE GENOMIC DNA]</scope>
    <source>
        <strain evidence="3 4">Thoroughbred</strain>
    </source>
</reference>
<feature type="compositionally biased region" description="Pro residues" evidence="2">
    <location>
        <begin position="44"/>
        <end position="55"/>
    </location>
</feature>
<organism evidence="3 4">
    <name type="scientific">Equus caballus</name>
    <name type="common">Horse</name>
    <dbReference type="NCBI Taxonomy" id="9796"/>
    <lineage>
        <taxon>Eukaryota</taxon>
        <taxon>Metazoa</taxon>
        <taxon>Chordata</taxon>
        <taxon>Craniata</taxon>
        <taxon>Vertebrata</taxon>
        <taxon>Euteleostomi</taxon>
        <taxon>Mammalia</taxon>
        <taxon>Eutheria</taxon>
        <taxon>Laurasiatheria</taxon>
        <taxon>Perissodactyla</taxon>
        <taxon>Equidae</taxon>
        <taxon>Equus</taxon>
    </lineage>
</organism>
<accession>A0A9L0TNQ5</accession>
<sequence length="454" mass="50916">MYNRRCRTLPPLRRTDNSALTERDEDHPPVMQMRRLSLRDAPYQRPPPRSPPPPHPRSKATRAAPIPTWGQLKHLTQEAEHLVQVQGGTISPSTLFLAMLALIACQAGKTSASLNQYWAYVPKPPLFHPVTWKEGQIPVTNNHPELLGGLSIYHDKFDINKDFSFQGTSSSPPICFNVRPVGQMPAPLPVTNIPGCIGTSIKGLLTDSPNGMWRNLWSLQLLLPGDMGPRALNSTIHPPGYPTCPGRTTSPERLPTNSDWMSVDKRTGFPKWRECMYSSKTVIKIPSFPGEIFDWSCQDPSKDYRNYLRETGKYRWSDRYIAPELAVDRWHMNGWVPPILSADSGEVQPRLWQAVAALHNIILNRPVGSQSYKVKACIPAPYVFLAAPTHSRAMIILPTTDGSIYNITCTNCILTNCLNPDINVETVMILQQPPYLMLPVHLSGPCMMMLDCLL</sequence>
<comment type="subcellular location">
    <subcellularLocation>
        <location evidence="1">Virion</location>
    </subcellularLocation>
</comment>
<reference evidence="3" key="3">
    <citation type="submission" date="2025-09" db="UniProtKB">
        <authorList>
            <consortium name="Ensembl"/>
        </authorList>
    </citation>
    <scope>IDENTIFICATION</scope>
    <source>
        <strain evidence="3">Thoroughbred</strain>
    </source>
</reference>
<evidence type="ECO:0000313" key="3">
    <source>
        <dbReference type="Ensembl" id="ENSECAP00000087987.1"/>
    </source>
</evidence>
<reference evidence="3" key="2">
    <citation type="submission" date="2025-08" db="UniProtKB">
        <authorList>
            <consortium name="Ensembl"/>
        </authorList>
    </citation>
    <scope>IDENTIFICATION</scope>
    <source>
        <strain evidence="3">Thoroughbred</strain>
    </source>
</reference>
<evidence type="ECO:0000313" key="4">
    <source>
        <dbReference type="Proteomes" id="UP000002281"/>
    </source>
</evidence>
<dbReference type="PANTHER" id="PTHR34313:SF2">
    <property type="entry name" value="ENDOGENOUS RETROVIRUS GROUP K MEMBER 21 ENV POLYPROTEIN-LIKE"/>
    <property type="match status" value="1"/>
</dbReference>
<protein>
    <recommendedName>
        <fullName evidence="5">Envelope glycoprotein</fullName>
    </recommendedName>
</protein>
<dbReference type="InterPro" id="IPR051255">
    <property type="entry name" value="Retroviral_env_glycoprotein"/>
</dbReference>